<feature type="region of interest" description="Disordered" evidence="3">
    <location>
        <begin position="107"/>
        <end position="159"/>
    </location>
</feature>
<keyword evidence="2" id="KW-0472">Membrane</keyword>
<keyword evidence="5" id="KW-1185">Reference proteome</keyword>
<feature type="domain" description="PDZ" evidence="4">
    <location>
        <begin position="180"/>
        <end position="259"/>
    </location>
</feature>
<dbReference type="GO" id="GO:0016323">
    <property type="term" value="C:basolateral plasma membrane"/>
    <property type="evidence" value="ECO:0007669"/>
    <property type="project" value="TreeGrafter"/>
</dbReference>
<proteinExistence type="predicted"/>
<dbReference type="WBParaSite" id="PSAMB.scaffold15282size1624.g36457.t2">
    <property type="protein sequence ID" value="PSAMB.scaffold15282size1624.g36457.t2"/>
    <property type="gene ID" value="PSAMB.scaffold15282size1624.g36457"/>
</dbReference>
<dbReference type="GO" id="GO:0099072">
    <property type="term" value="P:regulation of postsynaptic membrane neurotransmitter receptor levels"/>
    <property type="evidence" value="ECO:0007669"/>
    <property type="project" value="TreeGrafter"/>
</dbReference>
<evidence type="ECO:0000313" key="6">
    <source>
        <dbReference type="WBParaSite" id="PSAMB.scaffold15282size1624.g36457.t2"/>
    </source>
</evidence>
<dbReference type="GO" id="GO:0007268">
    <property type="term" value="P:chemical synaptic transmission"/>
    <property type="evidence" value="ECO:0007669"/>
    <property type="project" value="TreeGrafter"/>
</dbReference>
<dbReference type="GO" id="GO:0031594">
    <property type="term" value="C:neuromuscular junction"/>
    <property type="evidence" value="ECO:0007669"/>
    <property type="project" value="TreeGrafter"/>
</dbReference>
<dbReference type="GO" id="GO:0098839">
    <property type="term" value="C:postsynaptic density membrane"/>
    <property type="evidence" value="ECO:0007669"/>
    <property type="project" value="TreeGrafter"/>
</dbReference>
<dbReference type="PANTHER" id="PTHR23119">
    <property type="entry name" value="DISCS LARGE"/>
    <property type="match status" value="1"/>
</dbReference>
<dbReference type="Proteomes" id="UP000887566">
    <property type="component" value="Unplaced"/>
</dbReference>
<dbReference type="GO" id="GO:0043005">
    <property type="term" value="C:neuron projection"/>
    <property type="evidence" value="ECO:0007669"/>
    <property type="project" value="TreeGrafter"/>
</dbReference>
<dbReference type="PROSITE" id="PS50106">
    <property type="entry name" value="PDZ"/>
    <property type="match status" value="2"/>
</dbReference>
<dbReference type="InterPro" id="IPR036034">
    <property type="entry name" value="PDZ_sf"/>
</dbReference>
<dbReference type="SMART" id="SM00228">
    <property type="entry name" value="PDZ"/>
    <property type="match status" value="2"/>
</dbReference>
<dbReference type="Pfam" id="PF00595">
    <property type="entry name" value="PDZ"/>
    <property type="match status" value="2"/>
</dbReference>
<name>A0A914V739_9BILA</name>
<dbReference type="GO" id="GO:0097120">
    <property type="term" value="P:receptor localization to synapse"/>
    <property type="evidence" value="ECO:0007669"/>
    <property type="project" value="TreeGrafter"/>
</dbReference>
<dbReference type="InterPro" id="IPR001478">
    <property type="entry name" value="PDZ"/>
</dbReference>
<dbReference type="CDD" id="cd06724">
    <property type="entry name" value="PDZ2_Dlg1-2-4-like"/>
    <property type="match status" value="1"/>
</dbReference>
<dbReference type="PANTHER" id="PTHR23119:SF51">
    <property type="entry name" value="DISKS LARGE 1 TUMOR SUPPRESSOR PROTEIN"/>
    <property type="match status" value="1"/>
</dbReference>
<dbReference type="AlphaFoldDB" id="A0A914V739"/>
<evidence type="ECO:0000259" key="4">
    <source>
        <dbReference type="PROSITE" id="PS50106"/>
    </source>
</evidence>
<dbReference type="GO" id="GO:0045197">
    <property type="term" value="P:establishment or maintenance of epithelial cell apical/basal polarity"/>
    <property type="evidence" value="ECO:0007669"/>
    <property type="project" value="TreeGrafter"/>
</dbReference>
<dbReference type="GO" id="GO:0043113">
    <property type="term" value="P:receptor clustering"/>
    <property type="evidence" value="ECO:0007669"/>
    <property type="project" value="TreeGrafter"/>
</dbReference>
<dbReference type="GO" id="GO:0019901">
    <property type="term" value="F:protein kinase binding"/>
    <property type="evidence" value="ECO:0007669"/>
    <property type="project" value="TreeGrafter"/>
</dbReference>
<organism evidence="5 6">
    <name type="scientific">Plectus sambesii</name>
    <dbReference type="NCBI Taxonomy" id="2011161"/>
    <lineage>
        <taxon>Eukaryota</taxon>
        <taxon>Metazoa</taxon>
        <taxon>Ecdysozoa</taxon>
        <taxon>Nematoda</taxon>
        <taxon>Chromadorea</taxon>
        <taxon>Plectida</taxon>
        <taxon>Plectina</taxon>
        <taxon>Plectoidea</taxon>
        <taxon>Plectidae</taxon>
        <taxon>Plectus</taxon>
    </lineage>
</organism>
<dbReference type="FunFam" id="2.30.42.10:FF:000004">
    <property type="entry name" value="Disks large homolog 4 isoform 2"/>
    <property type="match status" value="1"/>
</dbReference>
<reference evidence="6" key="1">
    <citation type="submission" date="2022-11" db="UniProtKB">
        <authorList>
            <consortium name="WormBaseParasite"/>
        </authorList>
    </citation>
    <scope>IDENTIFICATION</scope>
</reference>
<protein>
    <submittedName>
        <fullName evidence="6">PDZ domain-containing protein</fullName>
    </submittedName>
</protein>
<dbReference type="Gene3D" id="2.30.42.10">
    <property type="match status" value="2"/>
</dbReference>
<evidence type="ECO:0000256" key="3">
    <source>
        <dbReference type="SAM" id="MobiDB-lite"/>
    </source>
</evidence>
<evidence type="ECO:0000256" key="1">
    <source>
        <dbReference type="ARBA" id="ARBA00004370"/>
    </source>
</evidence>
<feature type="domain" description="PDZ" evidence="4">
    <location>
        <begin position="15"/>
        <end position="102"/>
    </location>
</feature>
<comment type="subcellular location">
    <subcellularLocation>
        <location evidence="1">Membrane</location>
    </subcellularLocation>
</comment>
<dbReference type="GO" id="GO:0098609">
    <property type="term" value="P:cell-cell adhesion"/>
    <property type="evidence" value="ECO:0007669"/>
    <property type="project" value="TreeGrafter"/>
</dbReference>
<sequence length="259" mass="27377">MSAVERMEREPGVQKLILVKGLKGLGFSIAGGIGNEHVPGDVGIYVTKIIDGGAADVDGRLRVGDKLLAVDHTSLEAVTHEDAVNTLKATSTQVALLYIKNPHPELLNQSQDSSLHQTSNQQPPFSYTQPPLTPVNQGPYTPSRVTAPTPSYQQPINDPVPRSARQVTLHKGPQGLGFNIVTLHKGPQGLGFNIVGGEDGEPVYISYVLPGGAADLSGSVFKGDALLQVNNVNLRGATHNDAAQALKNANGNVNLVLKH</sequence>
<dbReference type="InterPro" id="IPR050614">
    <property type="entry name" value="Synaptic_Scaffolding_LAP-MAGUK"/>
</dbReference>
<dbReference type="SUPFAM" id="SSF50156">
    <property type="entry name" value="PDZ domain-like"/>
    <property type="match status" value="2"/>
</dbReference>
<evidence type="ECO:0000256" key="2">
    <source>
        <dbReference type="ARBA" id="ARBA00023136"/>
    </source>
</evidence>
<accession>A0A914V739</accession>
<feature type="compositionally biased region" description="Polar residues" evidence="3">
    <location>
        <begin position="107"/>
        <end position="156"/>
    </location>
</feature>
<evidence type="ECO:0000313" key="5">
    <source>
        <dbReference type="Proteomes" id="UP000887566"/>
    </source>
</evidence>